<organism evidence="11">
    <name type="scientific">Prasinoderma coloniale</name>
    <dbReference type="NCBI Taxonomy" id="156133"/>
    <lineage>
        <taxon>Eukaryota</taxon>
        <taxon>Viridiplantae</taxon>
        <taxon>Prasinodermophyta</taxon>
        <taxon>Prasinodermophyceae</taxon>
        <taxon>Prasinodermales</taxon>
        <taxon>Prasinodermaceae</taxon>
        <taxon>Prasinoderma</taxon>
    </lineage>
</organism>
<feature type="compositionally biased region" description="Acidic residues" evidence="9">
    <location>
        <begin position="16"/>
        <end position="29"/>
    </location>
</feature>
<evidence type="ECO:0000256" key="7">
    <source>
        <dbReference type="ARBA" id="ARBA00023242"/>
    </source>
</evidence>
<dbReference type="AlphaFoldDB" id="A0A7R9TBS2"/>
<dbReference type="InterPro" id="IPR042239">
    <property type="entry name" value="Nop_C"/>
</dbReference>
<dbReference type="Gene3D" id="1.10.246.90">
    <property type="entry name" value="Nop domain"/>
    <property type="match status" value="1"/>
</dbReference>
<keyword evidence="7" id="KW-0539">Nucleus</keyword>
<dbReference type="EMBL" id="HBDZ01002382">
    <property type="protein sequence ID" value="CAD8231175.1"/>
    <property type="molecule type" value="Transcribed_RNA"/>
</dbReference>
<keyword evidence="3" id="KW-0507">mRNA processing</keyword>
<evidence type="ECO:0000256" key="5">
    <source>
        <dbReference type="ARBA" id="ARBA00022884"/>
    </source>
</evidence>
<feature type="domain" description="Nop" evidence="10">
    <location>
        <begin position="238"/>
        <end position="369"/>
    </location>
</feature>
<sequence>MAEQQPPGVMPASFLDDLDALSDEEEEDYAAAAGDVGDADDMDEREDGGDAAMLRAVAAPAAQRSLGSLATLLRSPKFGAFAAKLGAAEDESKRAAAATAAGAAPPPLDSDAPLYALIAQCNDMLADVDAEVLTVHGLLTSLYAPKFGELESLVTDPLDYARTVKAIGNETDLTDLDFSAILPSSTAMVLVVTATTTAGERLSEEQLAKTMAAADELLALGEQRKRIVDFISDNLCRIAPNLTALVGSAVASNLIAAAGSLQALARMPAGNLQTLGNARSKQRGASGGRMQGQYLSTNATAGSNPHVGFIFHSDFVQGVPPSLRTRAFRVLSGKATLMARVDASRSSPLGEAGRDMLAQLQAKGDKWQEAAPARVAKALPAPIEKTAKKRGGKRLRARKENYATTEMAKAQNRLAFGKQEQEVIDGDEMVGLGMLGTEGNKRLRVTAKASKLGAKLEKRKQMGKYKGPTFAPGGSGTATHGLSSIAFTPVQGIELANPNQLPGMRSAKAGDESGYFSEIGGFSRVGAGGSGGTGIVLPPGGMRPPPPKKKG</sequence>
<dbReference type="InterPro" id="IPR036070">
    <property type="entry name" value="Nop_dom_sf"/>
</dbReference>
<gene>
    <name evidence="11" type="ORF">PCOL08062_LOCUS1894</name>
</gene>
<evidence type="ECO:0000256" key="3">
    <source>
        <dbReference type="ARBA" id="ARBA00022664"/>
    </source>
</evidence>
<feature type="region of interest" description="Disordered" evidence="9">
    <location>
        <begin position="527"/>
        <end position="551"/>
    </location>
</feature>
<dbReference type="Pfam" id="PF09785">
    <property type="entry name" value="Prp31_C"/>
    <property type="match status" value="1"/>
</dbReference>
<evidence type="ECO:0000256" key="1">
    <source>
        <dbReference type="ARBA" id="ARBA00004123"/>
    </source>
</evidence>
<evidence type="ECO:0000256" key="2">
    <source>
        <dbReference type="ARBA" id="ARBA00005572"/>
    </source>
</evidence>
<keyword evidence="8" id="KW-0687">Ribonucleoprotein</keyword>
<dbReference type="GO" id="GO:0003723">
    <property type="term" value="F:RNA binding"/>
    <property type="evidence" value="ECO:0007669"/>
    <property type="project" value="UniProtKB-KW"/>
</dbReference>
<dbReference type="Pfam" id="PF01798">
    <property type="entry name" value="Nop"/>
    <property type="match status" value="1"/>
</dbReference>
<evidence type="ECO:0000256" key="6">
    <source>
        <dbReference type="ARBA" id="ARBA00023187"/>
    </source>
</evidence>
<keyword evidence="5" id="KW-0694">RNA-binding</keyword>
<comment type="similarity">
    <text evidence="2">Belongs to the PRP31 family.</text>
</comment>
<keyword evidence="4" id="KW-0747">Spliceosome</keyword>
<dbReference type="GO" id="GO:0046540">
    <property type="term" value="C:U4/U6 x U5 tri-snRNP complex"/>
    <property type="evidence" value="ECO:0007669"/>
    <property type="project" value="InterPro"/>
</dbReference>
<dbReference type="GO" id="GO:0071011">
    <property type="term" value="C:precatalytic spliceosome"/>
    <property type="evidence" value="ECO:0007669"/>
    <property type="project" value="TreeGrafter"/>
</dbReference>
<dbReference type="GO" id="GO:0005687">
    <property type="term" value="C:U4 snRNP"/>
    <property type="evidence" value="ECO:0007669"/>
    <property type="project" value="TreeGrafter"/>
</dbReference>
<dbReference type="InterPro" id="IPR012976">
    <property type="entry name" value="NOSIC"/>
</dbReference>
<keyword evidence="6" id="KW-0508">mRNA splicing</keyword>
<evidence type="ECO:0000256" key="9">
    <source>
        <dbReference type="SAM" id="MobiDB-lite"/>
    </source>
</evidence>
<feature type="compositionally biased region" description="Acidic residues" evidence="9">
    <location>
        <begin position="37"/>
        <end position="49"/>
    </location>
</feature>
<reference evidence="11" key="1">
    <citation type="submission" date="2021-01" db="EMBL/GenBank/DDBJ databases">
        <authorList>
            <person name="Corre E."/>
            <person name="Pelletier E."/>
            <person name="Niang G."/>
            <person name="Scheremetjew M."/>
            <person name="Finn R."/>
            <person name="Kale V."/>
            <person name="Holt S."/>
            <person name="Cochrane G."/>
            <person name="Meng A."/>
            <person name="Brown T."/>
            <person name="Cohen L."/>
        </authorList>
    </citation>
    <scope>NUCLEOTIDE SEQUENCE</scope>
    <source>
        <strain evidence="11">CCMP1413</strain>
    </source>
</reference>
<dbReference type="InterPro" id="IPR027105">
    <property type="entry name" value="Prp31"/>
</dbReference>
<comment type="subcellular location">
    <subcellularLocation>
        <location evidence="1">Nucleus</location>
    </subcellularLocation>
</comment>
<name>A0A7R9TBS2_9VIRI</name>
<evidence type="ECO:0000256" key="4">
    <source>
        <dbReference type="ARBA" id="ARBA00022728"/>
    </source>
</evidence>
<dbReference type="PANTHER" id="PTHR13904">
    <property type="entry name" value="PRE-MRNA SPLICING FACTOR PRP31"/>
    <property type="match status" value="1"/>
</dbReference>
<feature type="region of interest" description="Disordered" evidence="9">
    <location>
        <begin position="1"/>
        <end position="49"/>
    </location>
</feature>
<dbReference type="PANTHER" id="PTHR13904:SF0">
    <property type="entry name" value="U4_U6 SMALL NUCLEAR RIBONUCLEOPROTEIN PRP31"/>
    <property type="match status" value="1"/>
</dbReference>
<dbReference type="SMART" id="SM00931">
    <property type="entry name" value="NOSIC"/>
    <property type="match status" value="1"/>
</dbReference>
<evidence type="ECO:0000259" key="10">
    <source>
        <dbReference type="PROSITE" id="PS51358"/>
    </source>
</evidence>
<proteinExistence type="inferred from homology"/>
<accession>A0A7R9TBS2</accession>
<dbReference type="Gene3D" id="1.10.287.4070">
    <property type="match status" value="1"/>
</dbReference>
<evidence type="ECO:0000313" key="11">
    <source>
        <dbReference type="EMBL" id="CAD8231175.1"/>
    </source>
</evidence>
<feature type="region of interest" description="Disordered" evidence="9">
    <location>
        <begin position="277"/>
        <end position="298"/>
    </location>
</feature>
<dbReference type="SUPFAM" id="SSF89124">
    <property type="entry name" value="Nop domain"/>
    <property type="match status" value="1"/>
</dbReference>
<protein>
    <recommendedName>
        <fullName evidence="10">Nop domain-containing protein</fullName>
    </recommendedName>
</protein>
<dbReference type="PROSITE" id="PS51358">
    <property type="entry name" value="NOP"/>
    <property type="match status" value="1"/>
</dbReference>
<evidence type="ECO:0000256" key="8">
    <source>
        <dbReference type="ARBA" id="ARBA00023274"/>
    </source>
</evidence>
<dbReference type="InterPro" id="IPR019175">
    <property type="entry name" value="Prp31_C"/>
</dbReference>
<dbReference type="InterPro" id="IPR002687">
    <property type="entry name" value="Nop_dom"/>
</dbReference>
<dbReference type="GO" id="GO:0000244">
    <property type="term" value="P:spliceosomal tri-snRNP complex assembly"/>
    <property type="evidence" value="ECO:0007669"/>
    <property type="project" value="InterPro"/>
</dbReference>